<dbReference type="RefSeq" id="WP_341428816.1">
    <property type="nucleotide sequence ID" value="NZ_JBBUTG010000028.1"/>
</dbReference>
<dbReference type="InterPro" id="IPR036761">
    <property type="entry name" value="TTHA0802/YceI-like_sf"/>
</dbReference>
<dbReference type="Gene3D" id="2.40.128.110">
    <property type="entry name" value="Lipid/polyisoprenoid-binding, YceI-like"/>
    <property type="match status" value="1"/>
</dbReference>
<evidence type="ECO:0000313" key="4">
    <source>
        <dbReference type="Proteomes" id="UP001371218"/>
    </source>
</evidence>
<evidence type="ECO:0000259" key="2">
    <source>
        <dbReference type="SMART" id="SM00867"/>
    </source>
</evidence>
<name>A0ABU9BWN2_9BURK</name>
<evidence type="ECO:0000313" key="3">
    <source>
        <dbReference type="EMBL" id="MEK8034388.1"/>
    </source>
</evidence>
<feature type="domain" description="Lipid/polyisoprenoid-binding YceI-like" evidence="2">
    <location>
        <begin position="29"/>
        <end position="193"/>
    </location>
</feature>
<feature type="chain" id="PRO_5046591924" evidence="1">
    <location>
        <begin position="26"/>
        <end position="195"/>
    </location>
</feature>
<gene>
    <name evidence="3" type="ORF">AACH06_26470</name>
</gene>
<dbReference type="EMBL" id="JBBUTG010000028">
    <property type="protein sequence ID" value="MEK8034388.1"/>
    <property type="molecule type" value="Genomic_DNA"/>
</dbReference>
<comment type="caution">
    <text evidence="3">The sequence shown here is derived from an EMBL/GenBank/DDBJ whole genome shotgun (WGS) entry which is preliminary data.</text>
</comment>
<reference evidence="3 4" key="1">
    <citation type="submission" date="2024-04" db="EMBL/GenBank/DDBJ databases">
        <title>Novel species of the genus Ideonella isolated from streams.</title>
        <authorList>
            <person name="Lu H."/>
        </authorList>
    </citation>
    <scope>NUCLEOTIDE SEQUENCE [LARGE SCALE GENOMIC DNA]</scope>
    <source>
        <strain evidence="3 4">DXS29W</strain>
    </source>
</reference>
<evidence type="ECO:0000256" key="1">
    <source>
        <dbReference type="SAM" id="SignalP"/>
    </source>
</evidence>
<protein>
    <submittedName>
        <fullName evidence="3">YceI family protein</fullName>
    </submittedName>
</protein>
<keyword evidence="4" id="KW-1185">Reference proteome</keyword>
<dbReference type="SMART" id="SM00867">
    <property type="entry name" value="YceI"/>
    <property type="match status" value="1"/>
</dbReference>
<organism evidence="3 4">
    <name type="scientific">Ideonella lacteola</name>
    <dbReference type="NCBI Taxonomy" id="2984193"/>
    <lineage>
        <taxon>Bacteria</taxon>
        <taxon>Pseudomonadati</taxon>
        <taxon>Pseudomonadota</taxon>
        <taxon>Betaproteobacteria</taxon>
        <taxon>Burkholderiales</taxon>
        <taxon>Sphaerotilaceae</taxon>
        <taxon>Ideonella</taxon>
    </lineage>
</organism>
<dbReference type="PANTHER" id="PTHR34406:SF2">
    <property type="entry name" value="PERIPLASMIC PROTEIN"/>
    <property type="match status" value="1"/>
</dbReference>
<dbReference type="PANTHER" id="PTHR34406">
    <property type="entry name" value="PROTEIN YCEI"/>
    <property type="match status" value="1"/>
</dbReference>
<dbReference type="Pfam" id="PF04264">
    <property type="entry name" value="YceI"/>
    <property type="match status" value="1"/>
</dbReference>
<proteinExistence type="predicted"/>
<dbReference type="Proteomes" id="UP001371218">
    <property type="component" value="Unassembled WGS sequence"/>
</dbReference>
<keyword evidence="1" id="KW-0732">Signal</keyword>
<dbReference type="SUPFAM" id="SSF101874">
    <property type="entry name" value="YceI-like"/>
    <property type="match status" value="1"/>
</dbReference>
<dbReference type="InterPro" id="IPR007372">
    <property type="entry name" value="Lipid/polyisoprenoid-bd_YceI"/>
</dbReference>
<accession>A0ABU9BWN2</accession>
<feature type="signal peptide" evidence="1">
    <location>
        <begin position="1"/>
        <end position="25"/>
    </location>
</feature>
<sequence>MNTKTSMIAAAAGALLSIAAAGAQAQAATYTIEPTHTYVTFEISHFGTSTNRGRFDKKEGTVQFDRAGKSGKVDITIDTTSINSGSAAFDKHLKSAEILKTEAFPTAKFVGDKFTFNGDKVSEVAGTLTLAGKTNPVTLKATNFNCYQSPMLKREVCGGDFETTITRSQYDVKYGLDWGFPDAVRLVIQVEAVKQ</sequence>